<keyword evidence="4" id="KW-1185">Reference proteome</keyword>
<dbReference type="OMA" id="TMEIIHI"/>
<name>J3MWT2_ORYBR</name>
<evidence type="ECO:0000259" key="2">
    <source>
        <dbReference type="Pfam" id="PF12819"/>
    </source>
</evidence>
<proteinExistence type="predicted"/>
<dbReference type="HOGENOM" id="CLU_165868_0_0_1"/>
<evidence type="ECO:0000313" key="4">
    <source>
        <dbReference type="Proteomes" id="UP000006038"/>
    </source>
</evidence>
<evidence type="ECO:0000256" key="1">
    <source>
        <dbReference type="ARBA" id="ARBA00004167"/>
    </source>
</evidence>
<accession>J3MWT2</accession>
<dbReference type="PANTHER" id="PTHR45631:SF112">
    <property type="entry name" value="OS09G0355400 PROTEIN"/>
    <property type="match status" value="1"/>
</dbReference>
<dbReference type="AlphaFoldDB" id="J3MWT2"/>
<dbReference type="GO" id="GO:0016020">
    <property type="term" value="C:membrane"/>
    <property type="evidence" value="ECO:0007669"/>
    <property type="project" value="UniProtKB-SubCell"/>
</dbReference>
<dbReference type="InterPro" id="IPR024788">
    <property type="entry name" value="Malectin-like_Carb-bd_dom"/>
</dbReference>
<dbReference type="Proteomes" id="UP000006038">
    <property type="component" value="Chromosome 9"/>
</dbReference>
<feature type="domain" description="Malectin-like" evidence="2">
    <location>
        <begin position="1"/>
        <end position="101"/>
    </location>
</feature>
<dbReference type="EnsemblPlants" id="OB09G14610.1">
    <property type="protein sequence ID" value="OB09G14610.1"/>
    <property type="gene ID" value="OB09G14610"/>
</dbReference>
<comment type="subcellular location">
    <subcellularLocation>
        <location evidence="1">Membrane</location>
        <topology evidence="1">Single-pass membrane protein</topology>
    </subcellularLocation>
</comment>
<reference evidence="3" key="2">
    <citation type="submission" date="2013-04" db="UniProtKB">
        <authorList>
            <consortium name="EnsemblPlants"/>
        </authorList>
    </citation>
    <scope>IDENTIFICATION</scope>
</reference>
<protein>
    <recommendedName>
        <fullName evidence="2">Malectin-like domain-containing protein</fullName>
    </recommendedName>
</protein>
<dbReference type="eggNOG" id="ENOG502QQCZ">
    <property type="taxonomic scope" value="Eukaryota"/>
</dbReference>
<dbReference type="PANTHER" id="PTHR45631">
    <property type="entry name" value="OS07G0107800 PROTEIN-RELATED"/>
    <property type="match status" value="1"/>
</dbReference>
<evidence type="ECO:0000313" key="3">
    <source>
        <dbReference type="EnsemblPlants" id="OB09G14610.1"/>
    </source>
</evidence>
<reference evidence="3" key="1">
    <citation type="journal article" date="2013" name="Nat. Commun.">
        <title>Whole-genome sequencing of Oryza brachyantha reveals mechanisms underlying Oryza genome evolution.</title>
        <authorList>
            <person name="Chen J."/>
            <person name="Huang Q."/>
            <person name="Gao D."/>
            <person name="Wang J."/>
            <person name="Lang Y."/>
            <person name="Liu T."/>
            <person name="Li B."/>
            <person name="Bai Z."/>
            <person name="Luis Goicoechea J."/>
            <person name="Liang C."/>
            <person name="Chen C."/>
            <person name="Zhang W."/>
            <person name="Sun S."/>
            <person name="Liao Y."/>
            <person name="Zhang X."/>
            <person name="Yang L."/>
            <person name="Song C."/>
            <person name="Wang M."/>
            <person name="Shi J."/>
            <person name="Liu G."/>
            <person name="Liu J."/>
            <person name="Zhou H."/>
            <person name="Zhou W."/>
            <person name="Yu Q."/>
            <person name="An N."/>
            <person name="Chen Y."/>
            <person name="Cai Q."/>
            <person name="Wang B."/>
            <person name="Liu B."/>
            <person name="Min J."/>
            <person name="Huang Y."/>
            <person name="Wu H."/>
            <person name="Li Z."/>
            <person name="Zhang Y."/>
            <person name="Yin Y."/>
            <person name="Song W."/>
            <person name="Jiang J."/>
            <person name="Jackson S.A."/>
            <person name="Wing R.A."/>
            <person name="Wang J."/>
            <person name="Chen M."/>
        </authorList>
    </citation>
    <scope>NUCLEOTIDE SEQUENCE [LARGE SCALE GENOMIC DNA]</scope>
    <source>
        <strain evidence="3">cv. IRGC 101232</strain>
    </source>
</reference>
<sequence>MHGNYDGKGHGLVSSPLTFDISMGLYFWDRISVSDTAKTYVAEVILVAEVNSISVCLMDISNGTPFISSLEMRLIKSSLYPAAMANQSIALQERQSMGASSLLR</sequence>
<dbReference type="Pfam" id="PF12819">
    <property type="entry name" value="Malectin_like"/>
    <property type="match status" value="1"/>
</dbReference>
<organism evidence="3">
    <name type="scientific">Oryza brachyantha</name>
    <name type="common">malo sina</name>
    <dbReference type="NCBI Taxonomy" id="4533"/>
    <lineage>
        <taxon>Eukaryota</taxon>
        <taxon>Viridiplantae</taxon>
        <taxon>Streptophyta</taxon>
        <taxon>Embryophyta</taxon>
        <taxon>Tracheophyta</taxon>
        <taxon>Spermatophyta</taxon>
        <taxon>Magnoliopsida</taxon>
        <taxon>Liliopsida</taxon>
        <taxon>Poales</taxon>
        <taxon>Poaceae</taxon>
        <taxon>BOP clade</taxon>
        <taxon>Oryzoideae</taxon>
        <taxon>Oryzeae</taxon>
        <taxon>Oryzinae</taxon>
        <taxon>Oryza</taxon>
    </lineage>
</organism>
<dbReference type="STRING" id="4533.J3MWT2"/>
<dbReference type="Gramene" id="OB09G14610.1">
    <property type="protein sequence ID" value="OB09G14610.1"/>
    <property type="gene ID" value="OB09G14610"/>
</dbReference>